<proteinExistence type="predicted"/>
<accession>A0A1D9G0J0</accession>
<reference evidence="2" key="1">
    <citation type="submission" date="2016-10" db="EMBL/GenBank/DDBJ databases">
        <title>Comparative genomics uncovers the prolific and rare metabolic potential of the cyanobacterial genus Moorea.</title>
        <authorList>
            <person name="Leao T."/>
            <person name="Castelao G."/>
            <person name="Korobeynikov A."/>
            <person name="Monroe E.A."/>
            <person name="Podell S."/>
            <person name="Glukhov E."/>
            <person name="Allen E."/>
            <person name="Gerwick W.H."/>
            <person name="Gerwick L."/>
        </authorList>
    </citation>
    <scope>NUCLEOTIDE SEQUENCE [LARGE SCALE GENOMIC DNA]</scope>
    <source>
        <strain evidence="2">JHB</strain>
    </source>
</reference>
<evidence type="ECO:0000313" key="1">
    <source>
        <dbReference type="EMBL" id="AOY81113.2"/>
    </source>
</evidence>
<dbReference type="Proteomes" id="UP000176944">
    <property type="component" value="Chromosome"/>
</dbReference>
<dbReference type="EMBL" id="CP017708">
    <property type="protein sequence ID" value="AOY81113.2"/>
    <property type="molecule type" value="Genomic_DNA"/>
</dbReference>
<organism evidence="1 2">
    <name type="scientific">Moorena producens (strain JHB)</name>
    <dbReference type="NCBI Taxonomy" id="1454205"/>
    <lineage>
        <taxon>Bacteria</taxon>
        <taxon>Bacillati</taxon>
        <taxon>Cyanobacteriota</taxon>
        <taxon>Cyanophyceae</taxon>
        <taxon>Coleofasciculales</taxon>
        <taxon>Coleofasciculaceae</taxon>
        <taxon>Moorena</taxon>
    </lineage>
</organism>
<sequence length="61" mass="6897">MATEPSFNFDGSLDFLTNEVSAIAELLITKINGEQRLFIHHEYLVNEDLRESSADAADRLK</sequence>
<dbReference type="AlphaFoldDB" id="A0A1D9G0J0"/>
<gene>
    <name evidence="1" type="ORF">BJP36_15600</name>
</gene>
<evidence type="ECO:0000313" key="2">
    <source>
        <dbReference type="Proteomes" id="UP000176944"/>
    </source>
</evidence>
<protein>
    <submittedName>
        <fullName evidence="1">Uncharacterized protein</fullName>
    </submittedName>
</protein>
<name>A0A1D9G0J0_MOOP1</name>